<evidence type="ECO:0000313" key="8">
    <source>
        <dbReference type="Proteomes" id="UP000530928"/>
    </source>
</evidence>
<dbReference type="SUPFAM" id="SSF55811">
    <property type="entry name" value="Nudix"/>
    <property type="match status" value="1"/>
</dbReference>
<feature type="region of interest" description="Disordered" evidence="5">
    <location>
        <begin position="109"/>
        <end position="130"/>
    </location>
</feature>
<dbReference type="InterPro" id="IPR015797">
    <property type="entry name" value="NUDIX_hydrolase-like_dom_sf"/>
</dbReference>
<evidence type="ECO:0000256" key="5">
    <source>
        <dbReference type="SAM" id="MobiDB-lite"/>
    </source>
</evidence>
<dbReference type="Proteomes" id="UP000530928">
    <property type="component" value="Unassembled WGS sequence"/>
</dbReference>
<dbReference type="AlphaFoldDB" id="A0A7W0HSI4"/>
<comment type="caution">
    <text evidence="7">The sequence shown here is derived from an EMBL/GenBank/DDBJ whole genome shotgun (WGS) entry which is preliminary data.</text>
</comment>
<protein>
    <submittedName>
        <fullName evidence="7">ADP-ribose pyrophosphatase YjhB (NUDIX family)</fullName>
    </submittedName>
</protein>
<evidence type="ECO:0000256" key="2">
    <source>
        <dbReference type="ARBA" id="ARBA00005582"/>
    </source>
</evidence>
<evidence type="ECO:0000256" key="3">
    <source>
        <dbReference type="ARBA" id="ARBA00022801"/>
    </source>
</evidence>
<gene>
    <name evidence="7" type="ORF">HNR30_005057</name>
</gene>
<dbReference type="InterPro" id="IPR020084">
    <property type="entry name" value="NUDIX_hydrolase_CS"/>
</dbReference>
<dbReference type="Gene3D" id="3.90.79.10">
    <property type="entry name" value="Nucleoside Triphosphate Pyrophosphohydrolase"/>
    <property type="match status" value="1"/>
</dbReference>
<name>A0A7W0HSI4_9ACTN</name>
<accession>A0A7W0HSI4</accession>
<evidence type="ECO:0000313" key="7">
    <source>
        <dbReference type="EMBL" id="MBA2893696.1"/>
    </source>
</evidence>
<keyword evidence="3 4" id="KW-0378">Hydrolase</keyword>
<feature type="domain" description="Nudix hydrolase" evidence="6">
    <location>
        <begin position="148"/>
        <end position="274"/>
    </location>
</feature>
<organism evidence="7 8">
    <name type="scientific">Nonomuraea soli</name>
    <dbReference type="NCBI Taxonomy" id="1032476"/>
    <lineage>
        <taxon>Bacteria</taxon>
        <taxon>Bacillati</taxon>
        <taxon>Actinomycetota</taxon>
        <taxon>Actinomycetes</taxon>
        <taxon>Streptosporangiales</taxon>
        <taxon>Streptosporangiaceae</taxon>
        <taxon>Nonomuraea</taxon>
    </lineage>
</organism>
<keyword evidence="8" id="KW-1185">Reference proteome</keyword>
<dbReference type="PANTHER" id="PTHR43046">
    <property type="entry name" value="GDP-MANNOSE MANNOSYL HYDROLASE"/>
    <property type="match status" value="1"/>
</dbReference>
<dbReference type="Pfam" id="PF00293">
    <property type="entry name" value="NUDIX"/>
    <property type="match status" value="1"/>
</dbReference>
<dbReference type="PROSITE" id="PS51462">
    <property type="entry name" value="NUDIX"/>
    <property type="match status" value="1"/>
</dbReference>
<dbReference type="PANTHER" id="PTHR43046:SF16">
    <property type="entry name" value="ADP-RIBOSE PYROPHOSPHATASE YJHB-RELATED"/>
    <property type="match status" value="1"/>
</dbReference>
<evidence type="ECO:0000259" key="6">
    <source>
        <dbReference type="PROSITE" id="PS51462"/>
    </source>
</evidence>
<dbReference type="PROSITE" id="PS00893">
    <property type="entry name" value="NUDIX_BOX"/>
    <property type="match status" value="1"/>
</dbReference>
<evidence type="ECO:0000256" key="1">
    <source>
        <dbReference type="ARBA" id="ARBA00001946"/>
    </source>
</evidence>
<dbReference type="GO" id="GO:0016787">
    <property type="term" value="F:hydrolase activity"/>
    <property type="evidence" value="ECO:0007669"/>
    <property type="project" value="UniProtKB-KW"/>
</dbReference>
<dbReference type="InterPro" id="IPR000086">
    <property type="entry name" value="NUDIX_hydrolase_dom"/>
</dbReference>
<comment type="cofactor">
    <cofactor evidence="1">
        <name>Mg(2+)</name>
        <dbReference type="ChEBI" id="CHEBI:18420"/>
    </cofactor>
</comment>
<dbReference type="EMBL" id="JACDUR010000005">
    <property type="protein sequence ID" value="MBA2893696.1"/>
    <property type="molecule type" value="Genomic_DNA"/>
</dbReference>
<dbReference type="CDD" id="cd04683">
    <property type="entry name" value="NUDIX_Hydrolase"/>
    <property type="match status" value="1"/>
</dbReference>
<proteinExistence type="inferred from homology"/>
<comment type="similarity">
    <text evidence="2 4">Belongs to the Nudix hydrolase family.</text>
</comment>
<evidence type="ECO:0000256" key="4">
    <source>
        <dbReference type="RuleBase" id="RU003476"/>
    </source>
</evidence>
<sequence>MTDMGVPGSLARVLDDVKAERAAQDALFGPQEELPDGTGPSWTPLADEAKALVAEAASAGMLTRRHILHEEVLEAFAETSPTSLRNELVQVAAVAVKWVQLLDKRTSRATAPEPLPAAHDPASARGHGDDAVPELRRMGHDAAPARHRARVSVHALLLRDARVLLGRRAGTGFADGMWHLPSGHVEAGEDAVTTLVREIREELGVDVAPADLRFAHVMHMADDWVHLFFAAEQWVGEPVVAEPDKCSELAWWEVSALPPDTVTYAASAVRQAAEHRAFSTFGWPTAAPTDASTDVPAAVSLSAPAPAPASGRSGHA</sequence>
<dbReference type="PRINTS" id="PR00502">
    <property type="entry name" value="NUDIXFAMILY"/>
</dbReference>
<reference evidence="7 8" key="1">
    <citation type="submission" date="2020-07" db="EMBL/GenBank/DDBJ databases">
        <title>Genomic Encyclopedia of Type Strains, Phase IV (KMG-IV): sequencing the most valuable type-strain genomes for metagenomic binning, comparative biology and taxonomic classification.</title>
        <authorList>
            <person name="Goeker M."/>
        </authorList>
    </citation>
    <scope>NUCLEOTIDE SEQUENCE [LARGE SCALE GENOMIC DNA]</scope>
    <source>
        <strain evidence="7 8">DSM 45533</strain>
    </source>
</reference>
<dbReference type="InterPro" id="IPR020476">
    <property type="entry name" value="Nudix_hydrolase"/>
</dbReference>